<dbReference type="InterPro" id="IPR036880">
    <property type="entry name" value="Kunitz_BPTI_sf"/>
</dbReference>
<accession>A0A8B8A4K8</accession>
<feature type="domain" description="BPTI/Kunitz inhibitor" evidence="2">
    <location>
        <begin position="29"/>
        <end position="87"/>
    </location>
</feature>
<dbReference type="PROSITE" id="PS50279">
    <property type="entry name" value="BPTI_KUNITZ_2"/>
    <property type="match status" value="1"/>
</dbReference>
<name>A0A8B8A4K8_CRAVI</name>
<evidence type="ECO:0000313" key="3">
    <source>
        <dbReference type="Proteomes" id="UP000694844"/>
    </source>
</evidence>
<reference evidence="4" key="1">
    <citation type="submission" date="2025-08" db="UniProtKB">
        <authorList>
            <consortium name="RefSeq"/>
        </authorList>
    </citation>
    <scope>IDENTIFICATION</scope>
    <source>
        <tissue evidence="4">Whole sample</tissue>
    </source>
</reference>
<dbReference type="SUPFAM" id="SSF57362">
    <property type="entry name" value="BPTI-like"/>
    <property type="match status" value="1"/>
</dbReference>
<dbReference type="Pfam" id="PF00014">
    <property type="entry name" value="Kunitz_BPTI"/>
    <property type="match status" value="1"/>
</dbReference>
<dbReference type="SMART" id="SM00131">
    <property type="entry name" value="KU"/>
    <property type="match status" value="1"/>
</dbReference>
<dbReference type="CDD" id="cd00109">
    <property type="entry name" value="Kunitz-type"/>
    <property type="match status" value="1"/>
</dbReference>
<dbReference type="OrthoDB" id="6172543at2759"/>
<dbReference type="AlphaFoldDB" id="A0A8B8A4K8"/>
<dbReference type="GO" id="GO:0004867">
    <property type="term" value="F:serine-type endopeptidase inhibitor activity"/>
    <property type="evidence" value="ECO:0007669"/>
    <property type="project" value="InterPro"/>
</dbReference>
<feature type="signal peptide" evidence="1">
    <location>
        <begin position="1"/>
        <end position="18"/>
    </location>
</feature>
<evidence type="ECO:0000256" key="1">
    <source>
        <dbReference type="SAM" id="SignalP"/>
    </source>
</evidence>
<evidence type="ECO:0000259" key="2">
    <source>
        <dbReference type="PROSITE" id="PS50279"/>
    </source>
</evidence>
<dbReference type="Proteomes" id="UP000694844">
    <property type="component" value="Chromosome 6"/>
</dbReference>
<keyword evidence="1" id="KW-0732">Signal</keyword>
<dbReference type="InterPro" id="IPR002223">
    <property type="entry name" value="Kunitz_BPTI"/>
</dbReference>
<feature type="chain" id="PRO_5034521460" evidence="1">
    <location>
        <begin position="19"/>
        <end position="109"/>
    </location>
</feature>
<dbReference type="Gene3D" id="4.10.410.10">
    <property type="entry name" value="Pancreatic trypsin inhibitor Kunitz domain"/>
    <property type="match status" value="1"/>
</dbReference>
<protein>
    <submittedName>
        <fullName evidence="4">Uncharacterized protein LOC111099423</fullName>
    </submittedName>
</protein>
<keyword evidence="3" id="KW-1185">Reference proteome</keyword>
<dbReference type="KEGG" id="cvn:111099423"/>
<evidence type="ECO:0000313" key="4">
    <source>
        <dbReference type="RefSeq" id="XP_022286407.1"/>
    </source>
</evidence>
<gene>
    <name evidence="4" type="primary">LOC111099423</name>
</gene>
<dbReference type="RefSeq" id="XP_022286407.1">
    <property type="nucleotide sequence ID" value="XM_022430699.1"/>
</dbReference>
<proteinExistence type="predicted"/>
<organism evidence="3 4">
    <name type="scientific">Crassostrea virginica</name>
    <name type="common">Eastern oyster</name>
    <dbReference type="NCBI Taxonomy" id="6565"/>
    <lineage>
        <taxon>Eukaryota</taxon>
        <taxon>Metazoa</taxon>
        <taxon>Spiralia</taxon>
        <taxon>Lophotrochozoa</taxon>
        <taxon>Mollusca</taxon>
        <taxon>Bivalvia</taxon>
        <taxon>Autobranchia</taxon>
        <taxon>Pteriomorphia</taxon>
        <taxon>Ostreida</taxon>
        <taxon>Ostreoidea</taxon>
        <taxon>Ostreidae</taxon>
        <taxon>Crassostrea</taxon>
    </lineage>
</organism>
<sequence>MTRILLCFLAMNPLLVYGYLGITYNLQDCTEIPPVAFCGRSAKVSPPLVFYFYHPSTGQCEPFLWSDCPNAHSNNVFSTKDQCEAICRDPLTVPGLADSEAQGRERTTN</sequence>
<dbReference type="GeneID" id="111099423"/>